<feature type="transmembrane region" description="Helical" evidence="6">
    <location>
        <begin position="138"/>
        <end position="161"/>
    </location>
</feature>
<keyword evidence="3 6" id="KW-1133">Transmembrane helix</keyword>
<organism evidence="7 8">
    <name type="scientific">Prorocentrum cordatum</name>
    <dbReference type="NCBI Taxonomy" id="2364126"/>
    <lineage>
        <taxon>Eukaryota</taxon>
        <taxon>Sar</taxon>
        <taxon>Alveolata</taxon>
        <taxon>Dinophyceae</taxon>
        <taxon>Prorocentrales</taxon>
        <taxon>Prorocentraceae</taxon>
        <taxon>Prorocentrum</taxon>
    </lineage>
</organism>
<evidence type="ECO:0000256" key="2">
    <source>
        <dbReference type="ARBA" id="ARBA00022692"/>
    </source>
</evidence>
<evidence type="ECO:0000256" key="1">
    <source>
        <dbReference type="ARBA" id="ARBA00004141"/>
    </source>
</evidence>
<evidence type="ECO:0000313" key="8">
    <source>
        <dbReference type="Proteomes" id="UP001189429"/>
    </source>
</evidence>
<gene>
    <name evidence="7" type="ORF">PCOR1329_LOCUS8879</name>
</gene>
<evidence type="ECO:0000256" key="3">
    <source>
        <dbReference type="ARBA" id="ARBA00022989"/>
    </source>
</evidence>
<evidence type="ECO:0000313" key="7">
    <source>
        <dbReference type="EMBL" id="CAK0800840.1"/>
    </source>
</evidence>
<evidence type="ECO:0000256" key="6">
    <source>
        <dbReference type="SAM" id="Phobius"/>
    </source>
</evidence>
<dbReference type="PANTHER" id="PTHR23423">
    <property type="entry name" value="ORGANIC SOLUTE TRANSPORTER-RELATED"/>
    <property type="match status" value="1"/>
</dbReference>
<accession>A0ABN9Q529</accession>
<dbReference type="SMART" id="SM01417">
    <property type="entry name" value="Solute_trans_a"/>
    <property type="match status" value="1"/>
</dbReference>
<name>A0ABN9Q529_9DINO</name>
<comment type="subcellular location">
    <subcellularLocation>
        <location evidence="1">Membrane</location>
        <topology evidence="1">Multi-pass membrane protein</topology>
    </subcellularLocation>
</comment>
<dbReference type="Proteomes" id="UP001189429">
    <property type="component" value="Unassembled WGS sequence"/>
</dbReference>
<protein>
    <submittedName>
        <fullName evidence="7">Uncharacterized protein</fullName>
    </submittedName>
</protein>
<feature type="transmembrane region" description="Helical" evidence="6">
    <location>
        <begin position="110"/>
        <end position="132"/>
    </location>
</feature>
<comment type="caution">
    <text evidence="7">The sequence shown here is derived from an EMBL/GenBank/DDBJ whole genome shotgun (WGS) entry which is preliminary data.</text>
</comment>
<keyword evidence="2 6" id="KW-0812">Transmembrane</keyword>
<dbReference type="Pfam" id="PF03619">
    <property type="entry name" value="Solute_trans_a"/>
    <property type="match status" value="1"/>
</dbReference>
<keyword evidence="4 6" id="KW-0472">Membrane</keyword>
<feature type="transmembrane region" description="Helical" evidence="6">
    <location>
        <begin position="182"/>
        <end position="202"/>
    </location>
</feature>
<evidence type="ECO:0000256" key="4">
    <source>
        <dbReference type="ARBA" id="ARBA00023136"/>
    </source>
</evidence>
<evidence type="ECO:0000256" key="5">
    <source>
        <dbReference type="SAM" id="MobiDB-lite"/>
    </source>
</evidence>
<dbReference type="EMBL" id="CAUYUJ010002448">
    <property type="protein sequence ID" value="CAK0800840.1"/>
    <property type="molecule type" value="Genomic_DNA"/>
</dbReference>
<sequence length="237" mass="26418">MHLEGEKPYTQAPRRLLGSAPDRPGGASGADPRIGAELHQFNSVNTVVPSSSIAICAFMQLLVAHLGGVGRLTSELSLDSCRHVIPVRWFVPEWSWTPQKRFVRRTVGAVLLYVPVTLTVAVVVLVSSLVYFPLFKVLHWPFISVVNVMLFIAMYGLVLFYHANQARLAPLSPIKKILSIKILLFFTFWQGVVVSVLHRLHYLDGLALHSRPGPDPIRFPLSDCGSAQIFIPSRFLR</sequence>
<dbReference type="InterPro" id="IPR005178">
    <property type="entry name" value="Ostalpha/TMEM184C"/>
</dbReference>
<keyword evidence="8" id="KW-1185">Reference proteome</keyword>
<proteinExistence type="predicted"/>
<feature type="region of interest" description="Disordered" evidence="5">
    <location>
        <begin position="1"/>
        <end position="30"/>
    </location>
</feature>
<reference evidence="7" key="1">
    <citation type="submission" date="2023-10" db="EMBL/GenBank/DDBJ databases">
        <authorList>
            <person name="Chen Y."/>
            <person name="Shah S."/>
            <person name="Dougan E. K."/>
            <person name="Thang M."/>
            <person name="Chan C."/>
        </authorList>
    </citation>
    <scope>NUCLEOTIDE SEQUENCE [LARGE SCALE GENOMIC DNA]</scope>
</reference>